<evidence type="ECO:0000313" key="5">
    <source>
        <dbReference type="Proteomes" id="UP000262524"/>
    </source>
</evidence>
<proteinExistence type="predicted"/>
<evidence type="ECO:0000313" key="3">
    <source>
        <dbReference type="EMBL" id="RGI91824.1"/>
    </source>
</evidence>
<dbReference type="EMBL" id="QSOE01000006">
    <property type="protein sequence ID" value="RGI91824.1"/>
    <property type="molecule type" value="Genomic_DNA"/>
</dbReference>
<gene>
    <name evidence="3" type="ORF">DXD91_01755</name>
    <name evidence="2" type="ORF">ERS852450_01723</name>
</gene>
<evidence type="ECO:0000313" key="2">
    <source>
        <dbReference type="EMBL" id="CUO39303.1"/>
    </source>
</evidence>
<dbReference type="Proteomes" id="UP000262524">
    <property type="component" value="Unassembled WGS sequence"/>
</dbReference>
<dbReference type="RefSeq" id="WP_055298771.1">
    <property type="nucleotide sequence ID" value="NZ_BLYK01000030.1"/>
</dbReference>
<reference evidence="3 5" key="2">
    <citation type="submission" date="2018-08" db="EMBL/GenBank/DDBJ databases">
        <title>A genome reference for cultivated species of the human gut microbiota.</title>
        <authorList>
            <person name="Zou Y."/>
            <person name="Xue W."/>
            <person name="Luo G."/>
        </authorList>
    </citation>
    <scope>NUCLEOTIDE SEQUENCE [LARGE SCALE GENOMIC DNA]</scope>
    <source>
        <strain evidence="3 5">TM10-1AC</strain>
    </source>
</reference>
<organism evidence="2 4">
    <name type="scientific">Anaerobutyricum hallii</name>
    <dbReference type="NCBI Taxonomy" id="39488"/>
    <lineage>
        <taxon>Bacteria</taxon>
        <taxon>Bacillati</taxon>
        <taxon>Bacillota</taxon>
        <taxon>Clostridia</taxon>
        <taxon>Lachnospirales</taxon>
        <taxon>Lachnospiraceae</taxon>
        <taxon>Anaerobutyricum</taxon>
    </lineage>
</organism>
<reference evidence="2 4" key="1">
    <citation type="submission" date="2015-09" db="EMBL/GenBank/DDBJ databases">
        <authorList>
            <consortium name="Pathogen Informatics"/>
        </authorList>
    </citation>
    <scope>NUCLEOTIDE SEQUENCE [LARGE SCALE GENOMIC DNA]</scope>
    <source>
        <strain evidence="2 4">2789STDY5834835</strain>
    </source>
</reference>
<dbReference type="Proteomes" id="UP000095679">
    <property type="component" value="Unassembled WGS sequence"/>
</dbReference>
<keyword evidence="1" id="KW-0175">Coiled coil</keyword>
<protein>
    <submittedName>
        <fullName evidence="2">Uncharacterized protein</fullName>
    </submittedName>
</protein>
<evidence type="ECO:0000256" key="1">
    <source>
        <dbReference type="SAM" id="Coils"/>
    </source>
</evidence>
<accession>A0A174EN53</accession>
<feature type="coiled-coil region" evidence="1">
    <location>
        <begin position="146"/>
        <end position="207"/>
    </location>
</feature>
<name>A0A174EN53_9FIRM</name>
<dbReference type="EMBL" id="CYZL01000013">
    <property type="protein sequence ID" value="CUO39303.1"/>
    <property type="molecule type" value="Genomic_DNA"/>
</dbReference>
<evidence type="ECO:0000313" key="4">
    <source>
        <dbReference type="Proteomes" id="UP000095679"/>
    </source>
</evidence>
<dbReference type="AlphaFoldDB" id="A0A174EN53"/>
<sequence>MVDERLYRLRSKDGSHFNEKTNEEGWNSAVQFDEENNLQGPLEYQVVDESEYTQVVEVERKQRTCYEVILEDVVAPALTEVATYLFERAIDAGTEAVKTKLIPAVKTKSVDLIDKVKTAHAERKTEKKTSTVVTKKPSKIKAIEILEKEEKRVEHTTEEVDQIVNNMKFAALYIAAGIRELSNTVVIDSNQEKALEMQERLKELTSEQAIGAINFMLEDKNRDMLDQATLQLFEAFRDEQFIIEGGRVPIANYFPKVVNG</sequence>